<dbReference type="InterPro" id="IPR024810">
    <property type="entry name" value="MAB21L/cGLR"/>
</dbReference>
<dbReference type="SMART" id="SM01265">
    <property type="entry name" value="Mab-21"/>
    <property type="match status" value="1"/>
</dbReference>
<evidence type="ECO:0000259" key="1">
    <source>
        <dbReference type="Pfam" id="PF20266"/>
    </source>
</evidence>
<dbReference type="EMBL" id="CAJPWZ010003331">
    <property type="protein sequence ID" value="CAG2257801.1"/>
    <property type="molecule type" value="Genomic_DNA"/>
</dbReference>
<dbReference type="PANTHER" id="PTHR10656:SF69">
    <property type="entry name" value="MAB-21-LIKE HHH_H2TH-LIKE DOMAIN-CONTAINING PROTEIN"/>
    <property type="match status" value="1"/>
</dbReference>
<dbReference type="PANTHER" id="PTHR10656">
    <property type="entry name" value="CELL FATE DETERMINING PROTEIN MAB21-RELATED"/>
    <property type="match status" value="1"/>
</dbReference>
<dbReference type="Proteomes" id="UP000683360">
    <property type="component" value="Unassembled WGS sequence"/>
</dbReference>
<gene>
    <name evidence="2" type="ORF">MEDL_68844</name>
</gene>
<comment type="caution">
    <text evidence="2">The sequence shown here is derived from an EMBL/GenBank/DDBJ whole genome shotgun (WGS) entry which is preliminary data.</text>
</comment>
<dbReference type="InterPro" id="IPR046906">
    <property type="entry name" value="Mab-21_HhH/H2TH-like"/>
</dbReference>
<evidence type="ECO:0000313" key="3">
    <source>
        <dbReference type="Proteomes" id="UP000683360"/>
    </source>
</evidence>
<dbReference type="OrthoDB" id="6112914at2759"/>
<feature type="domain" description="Mab-21-like HhH/H2TH-like" evidence="1">
    <location>
        <begin position="325"/>
        <end position="384"/>
    </location>
</feature>
<dbReference type="AlphaFoldDB" id="A0A8S3VKH2"/>
<proteinExistence type="predicted"/>
<keyword evidence="3" id="KW-1185">Reference proteome</keyword>
<protein>
    <recommendedName>
        <fullName evidence="1">Mab-21-like HhH/H2TH-like domain-containing protein</fullName>
    </recommendedName>
</protein>
<reference evidence="2" key="1">
    <citation type="submission" date="2021-03" db="EMBL/GenBank/DDBJ databases">
        <authorList>
            <person name="Bekaert M."/>
        </authorList>
    </citation>
    <scope>NUCLEOTIDE SEQUENCE</scope>
</reference>
<name>A0A8S3VKH2_MYTED</name>
<accession>A0A8S3VKH2</accession>
<sequence>MQNSPNMLWPINMEYDIESDCPLDKIVYNVSDTDNVFHPDYSLDSGETLEPQRYKSDNCSKKTSRENNIVSEMIFYFGSIYSVLSKILRKKEVAMTRIFCDFRDFISDSFVDKRSVIVSSICEGIYEPEDCIDVIFVLKWIGMAFESPKTVLSGTGCHLIVDTNTAYPGYVYLKVHSGLEFDLISKCVKMKRSKSYLSSHLFKLNLSVEAHACIPNSLEESECTLSLTYALGPCQANELLVSFPRKKNGWLSEDLVFTIKKCVLLVPNGYPGSPDSEILWQLTFVLASKVIVRSFSHVQLLTYLLLKIYIRQKLAKDFSTTNVVSLSYVIKTVMFWVMEESTESWARSNFLANLISCFNKLVNCITSGNMPDFFIPEVNIIEKNEKILALKSEIQEWKPTETDLWDTVVKQYCHHLDNKTWVAKSRIYADLQMFTLFPFIQVECTSVEFKSFLQRAVLKIVSNAYKPFLQSLFCYQLLQQCQIISQLVQPQKYVSNKKSYMTFRSMNFLSIMGTKTDSVSGWILLGFVSYNQDNTDFVLLYCNI</sequence>
<evidence type="ECO:0000313" key="2">
    <source>
        <dbReference type="EMBL" id="CAG2257801.1"/>
    </source>
</evidence>
<dbReference type="Gene3D" id="1.10.1410.40">
    <property type="match status" value="1"/>
</dbReference>
<dbReference type="Pfam" id="PF20266">
    <property type="entry name" value="Mab-21_C"/>
    <property type="match status" value="1"/>
</dbReference>
<organism evidence="2 3">
    <name type="scientific">Mytilus edulis</name>
    <name type="common">Blue mussel</name>
    <dbReference type="NCBI Taxonomy" id="6550"/>
    <lineage>
        <taxon>Eukaryota</taxon>
        <taxon>Metazoa</taxon>
        <taxon>Spiralia</taxon>
        <taxon>Lophotrochozoa</taxon>
        <taxon>Mollusca</taxon>
        <taxon>Bivalvia</taxon>
        <taxon>Autobranchia</taxon>
        <taxon>Pteriomorphia</taxon>
        <taxon>Mytilida</taxon>
        <taxon>Mytiloidea</taxon>
        <taxon>Mytilidae</taxon>
        <taxon>Mytilinae</taxon>
        <taxon>Mytilus</taxon>
    </lineage>
</organism>